<dbReference type="WBParaSite" id="L893_g3361.t1">
    <property type="protein sequence ID" value="L893_g3361.t1"/>
    <property type="gene ID" value="L893_g3361"/>
</dbReference>
<accession>A0A1I8A7F3</accession>
<keyword evidence="2" id="KW-1185">Reference proteome</keyword>
<dbReference type="AlphaFoldDB" id="A0A1I8A7F3"/>
<evidence type="ECO:0000313" key="2">
    <source>
        <dbReference type="Proteomes" id="UP000095287"/>
    </source>
</evidence>
<feature type="transmembrane region" description="Helical" evidence="1">
    <location>
        <begin position="80"/>
        <end position="101"/>
    </location>
</feature>
<keyword evidence="1" id="KW-0812">Transmembrane</keyword>
<evidence type="ECO:0000313" key="3">
    <source>
        <dbReference type="WBParaSite" id="L893_g3361.t1"/>
    </source>
</evidence>
<organism evidence="2 3">
    <name type="scientific">Steinernema glaseri</name>
    <dbReference type="NCBI Taxonomy" id="37863"/>
    <lineage>
        <taxon>Eukaryota</taxon>
        <taxon>Metazoa</taxon>
        <taxon>Ecdysozoa</taxon>
        <taxon>Nematoda</taxon>
        <taxon>Chromadorea</taxon>
        <taxon>Rhabditida</taxon>
        <taxon>Tylenchina</taxon>
        <taxon>Panagrolaimomorpha</taxon>
        <taxon>Strongyloidoidea</taxon>
        <taxon>Steinernematidae</taxon>
        <taxon>Steinernema</taxon>
    </lineage>
</organism>
<dbReference type="Proteomes" id="UP000095287">
    <property type="component" value="Unplaced"/>
</dbReference>
<reference evidence="3" key="1">
    <citation type="submission" date="2016-11" db="UniProtKB">
        <authorList>
            <consortium name="WormBaseParasite"/>
        </authorList>
    </citation>
    <scope>IDENTIFICATION</scope>
</reference>
<protein>
    <submittedName>
        <fullName evidence="3">MFS domain-containing protein</fullName>
    </submittedName>
</protein>
<keyword evidence="1" id="KW-1133">Transmembrane helix</keyword>
<proteinExistence type="predicted"/>
<name>A0A1I8A7F3_9BILA</name>
<feature type="transmembrane region" description="Helical" evidence="1">
    <location>
        <begin position="54"/>
        <end position="74"/>
    </location>
</feature>
<evidence type="ECO:0000256" key="1">
    <source>
        <dbReference type="SAM" id="Phobius"/>
    </source>
</evidence>
<sequence length="173" mass="18761">MLHTTEHRPSVQLKHSFCSEAGSICQPKVSVAGRMSEQFTAPPKTRIISTGGQVFLCVLGSVISISICIWLAIFSSDLPWRRMLFSTGAALCALMFAMLAFTSMRRVVNPTPELIPNLAHRRSTIQKLRKNTATHVVIDSTDHECHSGGSADHHSQHASLIGAGGKRASLNNA</sequence>
<keyword evidence="1" id="KW-0472">Membrane</keyword>